<dbReference type="OrthoDB" id="297923at2759"/>
<feature type="compositionally biased region" description="Basic and acidic residues" evidence="1">
    <location>
        <begin position="25"/>
        <end position="37"/>
    </location>
</feature>
<dbReference type="PANTHER" id="PTHR20929:SF11">
    <property type="entry name" value="DYNEIN AXONEMAL INTERMEDIATE CHAIN 7"/>
    <property type="match status" value="1"/>
</dbReference>
<evidence type="ECO:0000256" key="1">
    <source>
        <dbReference type="SAM" id="MobiDB-lite"/>
    </source>
</evidence>
<name>A0A9Q1BEX9_HOLLE</name>
<evidence type="ECO:0000313" key="3">
    <source>
        <dbReference type="Proteomes" id="UP001152320"/>
    </source>
</evidence>
<comment type="caution">
    <text evidence="2">The sequence shown here is derived from an EMBL/GenBank/DDBJ whole genome shotgun (WGS) entry which is preliminary data.</text>
</comment>
<dbReference type="GO" id="GO:0008017">
    <property type="term" value="F:microtubule binding"/>
    <property type="evidence" value="ECO:0007669"/>
    <property type="project" value="TreeGrafter"/>
</dbReference>
<keyword evidence="3" id="KW-1185">Reference proteome</keyword>
<gene>
    <name evidence="2" type="ORF">HOLleu_36745</name>
</gene>
<dbReference type="EMBL" id="JAIZAY010000019">
    <property type="protein sequence ID" value="KAJ8024110.1"/>
    <property type="molecule type" value="Genomic_DNA"/>
</dbReference>
<dbReference type="GO" id="GO:0048487">
    <property type="term" value="F:beta-tubulin binding"/>
    <property type="evidence" value="ECO:0007669"/>
    <property type="project" value="TreeGrafter"/>
</dbReference>
<dbReference type="InterPro" id="IPR023247">
    <property type="entry name" value="IC97/Dnai7-like"/>
</dbReference>
<evidence type="ECO:0000313" key="2">
    <source>
        <dbReference type="EMBL" id="KAJ8024110.1"/>
    </source>
</evidence>
<dbReference type="PRINTS" id="PR02043">
    <property type="entry name" value="CANCERSCCP1"/>
</dbReference>
<protein>
    <submittedName>
        <fullName evidence="2">Axonemal 84 kDa protein</fullName>
    </submittedName>
</protein>
<feature type="compositionally biased region" description="Acidic residues" evidence="1">
    <location>
        <begin position="38"/>
        <end position="62"/>
    </location>
</feature>
<reference evidence="2" key="1">
    <citation type="submission" date="2021-10" db="EMBL/GenBank/DDBJ databases">
        <title>Tropical sea cucumber genome reveals ecological adaptation and Cuvierian tubules defense mechanism.</title>
        <authorList>
            <person name="Chen T."/>
        </authorList>
    </citation>
    <scope>NUCLEOTIDE SEQUENCE</scope>
    <source>
        <strain evidence="2">Nanhai2018</strain>
        <tissue evidence="2">Muscle</tissue>
    </source>
</reference>
<sequence>MPMDTKKPNTYLYGNQKVLYLLLSDDKVPKSDETKEEVGEEGEIDGQDEEEDEDEMNEFEDEDTVDLRAYQVLGGVLYFDLLTLPPQPKQVKGWIMTQVTSSELQRVPYPPVEATKLSQTLSGTITMGQTLDPKALANAAAATEALGAPPVGVKFKLPDNVLYSEEPQLVYWSEKGSHWRLDGFTDITYNEDEKNISFKTINFGPLACIQDKHINMPFQSWELRPLGSNHTKLTVVSAILEVEIEIKDALCCFHLTAESDPKPGLDSIMNKWMTPPNLIKAMRSSGVNLFPERDSHKYVSITEKDENVEAAVYEQMSLTASNFAYSWSKWNCEASQEKIVILGAEKLDGNALTDEEWSMLLMRNERCFKLKMKEFDEEFSEVYADGIQFHADLYHMVIELSSDAGRERMGQTDFKFVDAVNQILSASKVITYS</sequence>
<feature type="region of interest" description="Disordered" evidence="1">
    <location>
        <begin position="25"/>
        <end position="62"/>
    </location>
</feature>
<organism evidence="2 3">
    <name type="scientific">Holothuria leucospilota</name>
    <name type="common">Black long sea cucumber</name>
    <name type="synonym">Mertensiothuria leucospilota</name>
    <dbReference type="NCBI Taxonomy" id="206669"/>
    <lineage>
        <taxon>Eukaryota</taxon>
        <taxon>Metazoa</taxon>
        <taxon>Echinodermata</taxon>
        <taxon>Eleutherozoa</taxon>
        <taxon>Echinozoa</taxon>
        <taxon>Holothuroidea</taxon>
        <taxon>Aspidochirotacea</taxon>
        <taxon>Aspidochirotida</taxon>
        <taxon>Holothuriidae</taxon>
        <taxon>Holothuria</taxon>
    </lineage>
</organism>
<dbReference type="PANTHER" id="PTHR20929">
    <property type="entry name" value="LUNG ADENOMA SUSCEPTIBILITY 1-RELATED"/>
    <property type="match status" value="1"/>
</dbReference>
<dbReference type="GO" id="GO:0005930">
    <property type="term" value="C:axoneme"/>
    <property type="evidence" value="ECO:0007669"/>
    <property type="project" value="TreeGrafter"/>
</dbReference>
<proteinExistence type="predicted"/>
<dbReference type="Proteomes" id="UP001152320">
    <property type="component" value="Chromosome 19"/>
</dbReference>
<dbReference type="AlphaFoldDB" id="A0A9Q1BEX9"/>
<accession>A0A9Q1BEX9</accession>